<name>A0A4R1LBQ7_9BACT</name>
<gene>
    <name evidence="12" type="primary">tmk</name>
    <name evidence="14" type="ORF">C7378_0570</name>
</gene>
<keyword evidence="5 12" id="KW-0545">Nucleotide biosynthesis</keyword>
<dbReference type="Gene3D" id="3.40.50.300">
    <property type="entry name" value="P-loop containing nucleotide triphosphate hydrolases"/>
    <property type="match status" value="1"/>
</dbReference>
<dbReference type="FunFam" id="3.40.50.300:FF:000225">
    <property type="entry name" value="Thymidylate kinase"/>
    <property type="match status" value="1"/>
</dbReference>
<dbReference type="CDD" id="cd01672">
    <property type="entry name" value="TMPK"/>
    <property type="match status" value="1"/>
</dbReference>
<evidence type="ECO:0000313" key="15">
    <source>
        <dbReference type="Proteomes" id="UP000295210"/>
    </source>
</evidence>
<evidence type="ECO:0000256" key="9">
    <source>
        <dbReference type="ARBA" id="ARBA00029962"/>
    </source>
</evidence>
<dbReference type="HAMAP" id="MF_00165">
    <property type="entry name" value="Thymidylate_kinase"/>
    <property type="match status" value="1"/>
</dbReference>
<dbReference type="EC" id="2.7.4.9" evidence="2 12"/>
<dbReference type="Pfam" id="PF02223">
    <property type="entry name" value="Thymidylate_kin"/>
    <property type="match status" value="1"/>
</dbReference>
<proteinExistence type="inferred from homology"/>
<dbReference type="InterPro" id="IPR018095">
    <property type="entry name" value="Thymidylate_kin_CS"/>
</dbReference>
<dbReference type="PANTHER" id="PTHR10344:SF4">
    <property type="entry name" value="UMP-CMP KINASE 2, MITOCHONDRIAL"/>
    <property type="match status" value="1"/>
</dbReference>
<dbReference type="GO" id="GO:0006233">
    <property type="term" value="P:dTDP biosynthetic process"/>
    <property type="evidence" value="ECO:0007669"/>
    <property type="project" value="InterPro"/>
</dbReference>
<reference evidence="14 15" key="1">
    <citation type="submission" date="2019-03" db="EMBL/GenBank/DDBJ databases">
        <title>Genomic Encyclopedia of Type Strains, Phase IV (KMG-IV): sequencing the most valuable type-strain genomes for metagenomic binning, comparative biology and taxonomic classification.</title>
        <authorList>
            <person name="Goeker M."/>
        </authorList>
    </citation>
    <scope>NUCLEOTIDE SEQUENCE [LARGE SCALE GENOMIC DNA]</scope>
    <source>
        <strain evidence="14 15">DSM 103428</strain>
    </source>
</reference>
<dbReference type="GO" id="GO:0004798">
    <property type="term" value="F:dTMP kinase activity"/>
    <property type="evidence" value="ECO:0007669"/>
    <property type="project" value="UniProtKB-UniRule"/>
</dbReference>
<dbReference type="AlphaFoldDB" id="A0A4R1LBQ7"/>
<protein>
    <recommendedName>
        <fullName evidence="3 12">Thymidylate kinase</fullName>
        <ecNumber evidence="2 12">2.7.4.9</ecNumber>
    </recommendedName>
    <alternativeName>
        <fullName evidence="9 12">dTMP kinase</fullName>
    </alternativeName>
</protein>
<dbReference type="InterPro" id="IPR027417">
    <property type="entry name" value="P-loop_NTPase"/>
</dbReference>
<dbReference type="SUPFAM" id="SSF52540">
    <property type="entry name" value="P-loop containing nucleoside triphosphate hydrolases"/>
    <property type="match status" value="1"/>
</dbReference>
<evidence type="ECO:0000256" key="5">
    <source>
        <dbReference type="ARBA" id="ARBA00022727"/>
    </source>
</evidence>
<comment type="caution">
    <text evidence="14">The sequence shown here is derived from an EMBL/GenBank/DDBJ whole genome shotgun (WGS) entry which is preliminary data.</text>
</comment>
<keyword evidence="15" id="KW-1185">Reference proteome</keyword>
<evidence type="ECO:0000259" key="13">
    <source>
        <dbReference type="Pfam" id="PF02223"/>
    </source>
</evidence>
<keyword evidence="8 12" id="KW-0067">ATP-binding</keyword>
<evidence type="ECO:0000256" key="6">
    <source>
        <dbReference type="ARBA" id="ARBA00022741"/>
    </source>
</evidence>
<dbReference type="EMBL" id="SMGK01000001">
    <property type="protein sequence ID" value="TCK75584.1"/>
    <property type="molecule type" value="Genomic_DNA"/>
</dbReference>
<dbReference type="InterPro" id="IPR039430">
    <property type="entry name" value="Thymidylate_kin-like_dom"/>
</dbReference>
<dbReference type="PANTHER" id="PTHR10344">
    <property type="entry name" value="THYMIDYLATE KINASE"/>
    <property type="match status" value="1"/>
</dbReference>
<comment type="function">
    <text evidence="11 12">Phosphorylation of dTMP to form dTDP in both de novo and salvage pathways of dTTP synthesis.</text>
</comment>
<dbReference type="PROSITE" id="PS01331">
    <property type="entry name" value="THYMIDYLATE_KINASE"/>
    <property type="match status" value="1"/>
</dbReference>
<evidence type="ECO:0000256" key="8">
    <source>
        <dbReference type="ARBA" id="ARBA00022840"/>
    </source>
</evidence>
<evidence type="ECO:0000313" key="14">
    <source>
        <dbReference type="EMBL" id="TCK75584.1"/>
    </source>
</evidence>
<evidence type="ECO:0000256" key="3">
    <source>
        <dbReference type="ARBA" id="ARBA00017144"/>
    </source>
</evidence>
<evidence type="ECO:0000256" key="10">
    <source>
        <dbReference type="ARBA" id="ARBA00048743"/>
    </source>
</evidence>
<evidence type="ECO:0000256" key="2">
    <source>
        <dbReference type="ARBA" id="ARBA00012980"/>
    </source>
</evidence>
<dbReference type="InterPro" id="IPR018094">
    <property type="entry name" value="Thymidylate_kinase"/>
</dbReference>
<evidence type="ECO:0000256" key="4">
    <source>
        <dbReference type="ARBA" id="ARBA00022679"/>
    </source>
</evidence>
<accession>A0A4R1LBQ7</accession>
<feature type="domain" description="Thymidylate kinase-like" evidence="13">
    <location>
        <begin position="9"/>
        <end position="206"/>
    </location>
</feature>
<keyword evidence="4 12" id="KW-0808">Transferase</keyword>
<keyword evidence="6 12" id="KW-0547">Nucleotide-binding</keyword>
<evidence type="ECO:0000256" key="12">
    <source>
        <dbReference type="HAMAP-Rule" id="MF_00165"/>
    </source>
</evidence>
<comment type="similarity">
    <text evidence="1 12">Belongs to the thymidylate kinase family.</text>
</comment>
<evidence type="ECO:0000256" key="11">
    <source>
        <dbReference type="ARBA" id="ARBA00057735"/>
    </source>
</evidence>
<dbReference type="GO" id="GO:0006227">
    <property type="term" value="P:dUDP biosynthetic process"/>
    <property type="evidence" value="ECO:0007669"/>
    <property type="project" value="TreeGrafter"/>
</dbReference>
<dbReference type="GO" id="GO:0005524">
    <property type="term" value="F:ATP binding"/>
    <property type="evidence" value="ECO:0007669"/>
    <property type="project" value="UniProtKB-UniRule"/>
</dbReference>
<dbReference type="RefSeq" id="WP_131992745.1">
    <property type="nucleotide sequence ID" value="NZ_SMGK01000001.1"/>
</dbReference>
<evidence type="ECO:0000256" key="1">
    <source>
        <dbReference type="ARBA" id="ARBA00009776"/>
    </source>
</evidence>
<sequence length="225" mass="25086">MQTGYFITFEGIDGSGKSTQLKRLAASLAAQGMQPVVTRQPGGTPVGDRIRALLLDSRTERLAAMTELGLMFADRAQSIAEIIGPALTEGRIVLCDRFTDSTEAYQGGGRELGSEVVLQLHATMCGGLKPDLTLLLMPDFDRALARARRRNERNAPKGGNEDRFEREGNAFYRRVFDKYSEIARREPLRVVVVDGDRSIEQIHQSIVQVVEERLRNHGYHMPDRA</sequence>
<keyword evidence="7 12" id="KW-0418">Kinase</keyword>
<dbReference type="OrthoDB" id="9774907at2"/>
<comment type="catalytic activity">
    <reaction evidence="10 12">
        <text>dTMP + ATP = dTDP + ADP</text>
        <dbReference type="Rhea" id="RHEA:13517"/>
        <dbReference type="ChEBI" id="CHEBI:30616"/>
        <dbReference type="ChEBI" id="CHEBI:58369"/>
        <dbReference type="ChEBI" id="CHEBI:63528"/>
        <dbReference type="ChEBI" id="CHEBI:456216"/>
        <dbReference type="EC" id="2.7.4.9"/>
    </reaction>
</comment>
<evidence type="ECO:0000256" key="7">
    <source>
        <dbReference type="ARBA" id="ARBA00022777"/>
    </source>
</evidence>
<dbReference type="Proteomes" id="UP000295210">
    <property type="component" value="Unassembled WGS sequence"/>
</dbReference>
<dbReference type="NCBIfam" id="TIGR00041">
    <property type="entry name" value="DTMP_kinase"/>
    <property type="match status" value="1"/>
</dbReference>
<dbReference type="GO" id="GO:0005829">
    <property type="term" value="C:cytosol"/>
    <property type="evidence" value="ECO:0007669"/>
    <property type="project" value="TreeGrafter"/>
</dbReference>
<organism evidence="14 15">
    <name type="scientific">Acidipila rosea</name>
    <dbReference type="NCBI Taxonomy" id="768535"/>
    <lineage>
        <taxon>Bacteria</taxon>
        <taxon>Pseudomonadati</taxon>
        <taxon>Acidobacteriota</taxon>
        <taxon>Terriglobia</taxon>
        <taxon>Terriglobales</taxon>
        <taxon>Acidobacteriaceae</taxon>
        <taxon>Acidipila</taxon>
    </lineage>
</organism>
<dbReference type="GO" id="GO:0006235">
    <property type="term" value="P:dTTP biosynthetic process"/>
    <property type="evidence" value="ECO:0007669"/>
    <property type="project" value="UniProtKB-UniRule"/>
</dbReference>
<feature type="binding site" evidence="12">
    <location>
        <begin position="11"/>
        <end position="18"/>
    </location>
    <ligand>
        <name>ATP</name>
        <dbReference type="ChEBI" id="CHEBI:30616"/>
    </ligand>
</feature>